<sequence length="2158" mass="226675">MNGDDPPVVSASPTVAGSTGMPCVCEASEVPRTPFLSALLLSGIMPETDDVSQNGGCAKYAFTAATTAALAVSNTAPRPSVGHSNGREDGVVLSRQEDDRSKVGMAFVNASVQPLTRAKSGAARHLSCHDGNDTPRGVLKRRGDDAAEALHSSTTAGADDKDTLQSTVASASSQRVHFVPNNAATATATDALEPLAAPPLSPEGACNPRDDMDDPLRSRRHRHRDTGTESPGLGGSSGPQTWSAASSASSAPHSTAETQWCNTSEASELDLHEIPPPVLGTATGHLTAVSSVCGGEASPVTINARTAEPVQKPNTGANGWSPISVSAVMSPNRQSIAGLQQSSKGSVWRRKRSCDMSAVQSERHSCCSSSDHGDASPVSLEKSIPRSAGKPIGDGPASPVASLSQKRIESLDGNTRTPTSTQATMATTLTTMESGIAPNPSSSRYSLRSVGSRHELQRSASISRMCVPRQETAPPLHLSMPICPGGAVVSSTILGVSVRSPLEMTTSLMLPMFMVGNTASLIAFPRSDTAFPLRTTLSTLTKSAGDKSQQPPPRLHDQGDEGDADQPPLAPAVTPAAQHLPSSIAAARRKNLDDSSVTSSPQQERQAPFCQSKHEEANATENESSNSLSAPPQQSLRNFTVTSATSFCVDNAATACDPRSTTAEHSSLHSSAVSMRQSSTMSEDQILQTLAHGMALGGVLTGPWKAAQDNSTPTPLKPCASDPGNWRLTGRLFAPQHPPSAPSRSVASGAMSADRGTQHGSTNCTTCPCGSSLMAPHMHREEMSLYLGCGTQTPRSRGNSPAAGLAASQTHLSELQMQRGRLSRMSSTRPAGARGERPAQVRSLVSVSAASGADEDAETGSHSLTHGSLAVVLSSPSKRHRGLPSPGYFCATAEDSLRDASGSSATTLPALFCSALHAERSLATPMRGYSLTQRSSAASVASLALSQVPFGVEGVIFSAGSTPNVVGCVEAGVAAWLPVVSSDTAARQLSGDRTVMLRPTDSSTAHYHVPSSGVFSTADSGVAVSAPMEALRAERFTFLQSVQDVGGLAAQAETGALLGDADAVQSLLGEVIAEPAAMATPTVSPPTLMPSSVPVPLSTVGFVSGWMRRISAGGVSTTFPFNTTGTAAPSPARKTAWSAGNSSESPDGARERISALRMAAEPICVANDSVATASITLMSETSSVRRSPPPAPAMLPRPLLTRNLSYRIPGSEVAAVAELRRTTSSPCAAAPWAIGSANDLVAAVGTPPLPEMVSLKDNVSARPRDGTRSVFQPVLPLAQEENAVTSLSYEPGTPKAMSPVPASRVTDESVAATDLRQMWWAPAVARAAAPFRTTGADTRPAPVHCNSGESGMRSAAQSLSCSSLRGLLPQQQQTPPQLQMCASAAMRPSLHSVHNNNDQGAYQIADYKSNARADPIRGSLRGSSSRVVERAAGMGAGGGEGYGQSCRANGAMLFHKRGTLTGSSGRCHMNGGKGGGGTGSPIRISIPCYQGYRDAETLLDDAERAMSRTAVPIISLLGFGGPSLHEDEYSFEMLGNGLASSVMSLATPAPTSSSAGMDMGLVSPLVLASASDKPAASPTGTNLHSLLQVMAAVPLHAVQTPSKVLLPGFVRKAAPVFFVVMHGFLAHSGAMNSFVVILRNALDAHNRAVLESNDQTSVALPFHITTLDARNHGLSPHTSTHSSENLVEDLSYYLDHDFPRTVSRVSEAWMQDGSDHSYGDVACPRVVAIGHSMGSLTWTQYLMDRYFPSLASNEKVQGSELSSTTATSTSSNVSSSARSSLDVKGLVSLDLPPIVRSNMTANLTGELIGIIEHMKAVNLSAISDLRSGQEEFYRCGMHDIRVRGLCTTNLALQRDPNDPTRRIASWKCNVPVLEHSIRSGELFLPDLYYKPAGGGKGSVGTHDSQEQKQRRHRLALEYPSVGTVPVLSVLGAASPVGGDPQCQQLWERYAIDLRQHSIPHATHTVYFDKPHKTVELVTNFLKEIHPWAPNGPGLQQPQMQHPRSHSNQYSQDSGVSSVQGAGMQRGMRARGCANNGSANSMMLFVGQLPFECTEERLRNLFSAYGNVEHIHILRDNSNRSRGAAFITLSTVQEADTAIFTLHNRYRMLTNRAIQVSYAKNSPNISPFGTHSAVEVHQSNPTNPLPDVAGLATQMARLF</sequence>
<dbReference type="EMBL" id="RHLC01000017">
    <property type="protein sequence ID" value="TPP41185.1"/>
    <property type="molecule type" value="Genomic_DNA"/>
</dbReference>
<feature type="region of interest" description="Disordered" evidence="2">
    <location>
        <begin position="1988"/>
        <end position="2023"/>
    </location>
</feature>
<feature type="region of interest" description="Disordered" evidence="2">
    <location>
        <begin position="541"/>
        <end position="633"/>
    </location>
</feature>
<dbReference type="VEuPathDB" id="TriTrypDB:LdCL_330022200"/>
<dbReference type="VEuPathDB" id="TriTrypDB:LDHU3_33.2380"/>
<keyword evidence="1" id="KW-0694">RNA-binding</keyword>
<gene>
    <name evidence="4" type="ORF">CGC21_32080</name>
</gene>
<feature type="compositionally biased region" description="Polar residues" evidence="2">
    <location>
        <begin position="594"/>
        <end position="605"/>
    </location>
</feature>
<dbReference type="GO" id="GO:0003723">
    <property type="term" value="F:RNA binding"/>
    <property type="evidence" value="ECO:0007669"/>
    <property type="project" value="UniProtKB-UniRule"/>
</dbReference>
<dbReference type="Pfam" id="PF00076">
    <property type="entry name" value="RRM_1"/>
    <property type="match status" value="1"/>
</dbReference>
<dbReference type="Gene3D" id="3.40.50.1820">
    <property type="entry name" value="alpha/beta hydrolase"/>
    <property type="match status" value="1"/>
</dbReference>
<dbReference type="InterPro" id="IPR050228">
    <property type="entry name" value="Carboxylesterase_BioH"/>
</dbReference>
<keyword evidence="4" id="KW-0378">Hydrolase</keyword>
<evidence type="ECO:0000313" key="4">
    <source>
        <dbReference type="EMBL" id="TPP41185.1"/>
    </source>
</evidence>
<dbReference type="VEuPathDB" id="TriTrypDB:LDHU3_26.1890"/>
<evidence type="ECO:0000313" key="5">
    <source>
        <dbReference type="Proteomes" id="UP000318447"/>
    </source>
</evidence>
<dbReference type="Proteomes" id="UP000318447">
    <property type="component" value="Unassembled WGS sequence"/>
</dbReference>
<dbReference type="VEuPathDB" id="TriTrypDB:LdCL_260020600"/>
<reference evidence="5" key="1">
    <citation type="submission" date="2019-02" db="EMBL/GenBank/DDBJ databases">
        <title>FDA dAtabase for Regulatory Grade micrObial Sequences (FDA-ARGOS): Supporting development and validation of Infectious Disease Dx tests.</title>
        <authorList>
            <person name="Duncan R."/>
            <person name="Fisher C."/>
            <person name="Tallon L."/>
            <person name="Sadzewicz L."/>
            <person name="Sengamalay N."/>
            <person name="Ott S."/>
            <person name="Godinez A."/>
            <person name="Nagaraj S."/>
            <person name="Vavikolanu K."/>
            <person name="Nadendla S."/>
            <person name="Aluvathingal J."/>
            <person name="Sichtig H."/>
        </authorList>
    </citation>
    <scope>NUCLEOTIDE SEQUENCE [LARGE SCALE GENOMIC DNA]</scope>
    <source>
        <strain evidence="5">FDAARGOS_361</strain>
    </source>
</reference>
<feature type="compositionally biased region" description="Basic and acidic residues" evidence="2">
    <location>
        <begin position="208"/>
        <end position="217"/>
    </location>
</feature>
<proteinExistence type="predicted"/>
<feature type="compositionally biased region" description="Polar residues" evidence="2">
    <location>
        <begin position="1993"/>
        <end position="2018"/>
    </location>
</feature>
<dbReference type="SMART" id="SM00360">
    <property type="entry name" value="RRM"/>
    <property type="match status" value="1"/>
</dbReference>
<feature type="region of interest" description="Disordered" evidence="2">
    <location>
        <begin position="195"/>
        <end position="262"/>
    </location>
</feature>
<name>A0A504X0M5_LEIDO</name>
<evidence type="ECO:0000256" key="1">
    <source>
        <dbReference type="PROSITE-ProRule" id="PRU00176"/>
    </source>
</evidence>
<dbReference type="VEuPathDB" id="TriTrypDB:LDHU3_26.1880"/>
<feature type="region of interest" description="Disordered" evidence="2">
    <location>
        <begin position="734"/>
        <end position="765"/>
    </location>
</feature>
<feature type="compositionally biased region" description="Low complexity" evidence="2">
    <location>
        <begin position="619"/>
        <end position="630"/>
    </location>
</feature>
<feature type="region of interest" description="Disordered" evidence="2">
    <location>
        <begin position="1123"/>
        <end position="1148"/>
    </location>
</feature>
<feature type="region of interest" description="Disordered" evidence="2">
    <location>
        <begin position="789"/>
        <end position="808"/>
    </location>
</feature>
<evidence type="ECO:0000256" key="2">
    <source>
        <dbReference type="SAM" id="MobiDB-lite"/>
    </source>
</evidence>
<evidence type="ECO:0000259" key="3">
    <source>
        <dbReference type="PROSITE" id="PS50102"/>
    </source>
</evidence>
<dbReference type="InterPro" id="IPR000504">
    <property type="entry name" value="RRM_dom"/>
</dbReference>
<feature type="region of interest" description="Disordered" evidence="2">
    <location>
        <begin position="361"/>
        <end position="402"/>
    </location>
</feature>
<dbReference type="VEuPathDB" id="TriTrypDB:LdBPK_261490.1"/>
<dbReference type="VEuPathDB" id="TriTrypDB:LdBPK_331560.1"/>
<feature type="region of interest" description="Disordered" evidence="2">
    <location>
        <begin position="121"/>
        <end position="172"/>
    </location>
</feature>
<dbReference type="SUPFAM" id="SSF53474">
    <property type="entry name" value="alpha/beta-Hydrolases"/>
    <property type="match status" value="1"/>
</dbReference>
<feature type="domain" description="RRM" evidence="3">
    <location>
        <begin position="2041"/>
        <end position="2120"/>
    </location>
</feature>
<dbReference type="PROSITE" id="PS50102">
    <property type="entry name" value="RRM"/>
    <property type="match status" value="1"/>
</dbReference>
<dbReference type="InterPro" id="IPR012677">
    <property type="entry name" value="Nucleotide-bd_a/b_plait_sf"/>
</dbReference>
<feature type="compositionally biased region" description="Polar residues" evidence="2">
    <location>
        <begin position="790"/>
        <end position="799"/>
    </location>
</feature>
<feature type="region of interest" description="Disordered" evidence="2">
    <location>
        <begin position="817"/>
        <end position="864"/>
    </location>
</feature>
<comment type="caution">
    <text evidence="4">The sequence shown here is derived from an EMBL/GenBank/DDBJ whole genome shotgun (WGS) entry which is preliminary data.</text>
</comment>
<dbReference type="Gene3D" id="3.30.70.330">
    <property type="match status" value="1"/>
</dbReference>
<dbReference type="InterPro" id="IPR029058">
    <property type="entry name" value="AB_hydrolase_fold"/>
</dbReference>
<dbReference type="SUPFAM" id="SSF54928">
    <property type="entry name" value="RNA-binding domain, RBD"/>
    <property type="match status" value="1"/>
</dbReference>
<dbReference type="VEuPathDB" id="TriTrypDB:LdBPK_261500.1"/>
<dbReference type="PANTHER" id="PTHR43194:SF2">
    <property type="entry name" value="PEROXISOMAL MEMBRANE PROTEIN LPX1"/>
    <property type="match status" value="1"/>
</dbReference>
<protein>
    <submittedName>
        <fullName evidence="4">Alpha/beta hydrolase family protein</fullName>
    </submittedName>
</protein>
<dbReference type="VEuPathDB" id="TriTrypDB:LdCL_260020700"/>
<feature type="compositionally biased region" description="Polar residues" evidence="2">
    <location>
        <begin position="252"/>
        <end position="262"/>
    </location>
</feature>
<organism evidence="4 5">
    <name type="scientific">Leishmania donovani</name>
    <dbReference type="NCBI Taxonomy" id="5661"/>
    <lineage>
        <taxon>Eukaryota</taxon>
        <taxon>Discoba</taxon>
        <taxon>Euglenozoa</taxon>
        <taxon>Kinetoplastea</taxon>
        <taxon>Metakinetoplastina</taxon>
        <taxon>Trypanosomatida</taxon>
        <taxon>Trypanosomatidae</taxon>
        <taxon>Leishmaniinae</taxon>
        <taxon>Leishmania</taxon>
    </lineage>
</organism>
<dbReference type="PANTHER" id="PTHR43194">
    <property type="entry name" value="HYDROLASE ALPHA/BETA FOLD FAMILY"/>
    <property type="match status" value="1"/>
</dbReference>
<accession>A0A504X0M5</accession>
<dbReference type="GO" id="GO:0016787">
    <property type="term" value="F:hydrolase activity"/>
    <property type="evidence" value="ECO:0007669"/>
    <property type="project" value="UniProtKB-KW"/>
</dbReference>
<dbReference type="InterPro" id="IPR035979">
    <property type="entry name" value="RBD_domain_sf"/>
</dbReference>